<reference evidence="15" key="1">
    <citation type="submission" date="2022-01" db="EMBL/GenBank/DDBJ databases">
        <authorList>
            <person name="Braso-Vives M."/>
        </authorList>
    </citation>
    <scope>NUCLEOTIDE SEQUENCE</scope>
</reference>
<evidence type="ECO:0000256" key="12">
    <source>
        <dbReference type="SAM" id="MobiDB-lite"/>
    </source>
</evidence>
<dbReference type="InterPro" id="IPR000315">
    <property type="entry name" value="Znf_B-box"/>
</dbReference>
<evidence type="ECO:0000256" key="2">
    <source>
        <dbReference type="ARBA" id="ARBA00008518"/>
    </source>
</evidence>
<dbReference type="AlphaFoldDB" id="A0A8K0AEL5"/>
<keyword evidence="11" id="KW-0175">Coiled coil</keyword>
<dbReference type="PANTHER" id="PTHR24104:SF50">
    <property type="entry name" value="SMP-30_GLUCONOLACTONASE_LRE-LIKE REGION DOMAIN-CONTAINING PROTEIN"/>
    <property type="match status" value="1"/>
</dbReference>
<proteinExistence type="inferred from homology"/>
<dbReference type="Gene3D" id="2.120.10.30">
    <property type="entry name" value="TolB, C-terminal domain"/>
    <property type="match status" value="1"/>
</dbReference>
<evidence type="ECO:0000256" key="4">
    <source>
        <dbReference type="ARBA" id="ARBA00022553"/>
    </source>
</evidence>
<feature type="region of interest" description="Disordered" evidence="12">
    <location>
        <begin position="314"/>
        <end position="343"/>
    </location>
</feature>
<dbReference type="OrthoDB" id="252722at2759"/>
<dbReference type="GO" id="GO:0008270">
    <property type="term" value="F:zinc ion binding"/>
    <property type="evidence" value="ECO:0007669"/>
    <property type="project" value="UniProtKB-KW"/>
</dbReference>
<dbReference type="InterPro" id="IPR027370">
    <property type="entry name" value="Znf-RING_euk"/>
</dbReference>
<dbReference type="InterPro" id="IPR011042">
    <property type="entry name" value="6-blade_b-propeller_TolB-like"/>
</dbReference>
<feature type="compositionally biased region" description="Low complexity" evidence="12">
    <location>
        <begin position="314"/>
        <end position="323"/>
    </location>
</feature>
<sequence length="654" mass="72272">MGSAPSSLKREVHEELSCSICLELFTRPKVLPCQHTFCQDCLQDHAGRGGTFQCPNCRRHVRLPPQGVAGLPDSHIVANMCEKFQKQEKLFEETKAQPQSGKECSFHPTEEVKLYCKQCYMPVCIECCEGSHDGHPTTGLNKAAQERRSTVQALINEGRNILESYCSFIRGLGQKEKTLNDQRQQRDNGITHTYNQMMQKLTERKDHLLSESQQNYSKNLKKIQTERDKVLADVNELSAACDRAEKEMEQGGVKFLSKETILTGVLGKYRGKAAPTHVQTQPAVFQPTDTPVPVLGHVTVQSLSSAPITAAPAPIPAASATSSQAERHRGKAAPTPVQTQPAVFQPTDTPVPVWGHVQSLLSAPAARGRGYCYGNQRQGQHQSQRVTFGGKGSGPGQFKAPRGVTVSDEGEIFVADSGNHRIQVFTMQGTFVRQFPTVVSGEQKMEPYNVALDGEGNLWVVGETDSADFAVQYNKQGRVLRKFDLQKSGGLTIDNRRNHILIAQITGDWRYLHREVLVFRPDGTLVRKVGRQQGMENPQYITVDGEGNIIVSDRGNDCVFVYNKDGQFVFRFGGLGRAKGKLCSPNGICTDRAGNIIVADTGNHQVAMFDKTGKFLKHIFTDIQRPLAITMATQGQLIVTDNKNYKVTILPNPL</sequence>
<dbReference type="GO" id="GO:0000209">
    <property type="term" value="P:protein polyubiquitination"/>
    <property type="evidence" value="ECO:0007669"/>
    <property type="project" value="TreeGrafter"/>
</dbReference>
<feature type="repeat" description="NHL" evidence="10">
    <location>
        <begin position="523"/>
        <end position="565"/>
    </location>
</feature>
<feature type="repeat" description="NHL" evidence="10">
    <location>
        <begin position="569"/>
        <end position="612"/>
    </location>
</feature>
<dbReference type="InterPro" id="IPR013083">
    <property type="entry name" value="Znf_RING/FYVE/PHD"/>
</dbReference>
<dbReference type="PROSITE" id="PS50089">
    <property type="entry name" value="ZF_RING_2"/>
    <property type="match status" value="1"/>
</dbReference>
<dbReference type="Gene3D" id="3.30.160.60">
    <property type="entry name" value="Classic Zinc Finger"/>
    <property type="match status" value="1"/>
</dbReference>
<dbReference type="FunFam" id="2.120.10.30:FF:000229">
    <property type="entry name" value="Uncharacterized protein"/>
    <property type="match status" value="1"/>
</dbReference>
<dbReference type="SUPFAM" id="SSF57845">
    <property type="entry name" value="B-box zinc-binding domain"/>
    <property type="match status" value="1"/>
</dbReference>
<dbReference type="EMBL" id="OV696694">
    <property type="protein sequence ID" value="CAH1274534.1"/>
    <property type="molecule type" value="Genomic_DNA"/>
</dbReference>
<evidence type="ECO:0000256" key="1">
    <source>
        <dbReference type="ARBA" id="ARBA00000900"/>
    </source>
</evidence>
<keyword evidence="7 9" id="KW-0863">Zinc-finger</keyword>
<dbReference type="GO" id="GO:0043161">
    <property type="term" value="P:proteasome-mediated ubiquitin-dependent protein catabolic process"/>
    <property type="evidence" value="ECO:0007669"/>
    <property type="project" value="TreeGrafter"/>
</dbReference>
<feature type="repeat" description="NHL" evidence="10">
    <location>
        <begin position="388"/>
        <end position="428"/>
    </location>
</feature>
<dbReference type="InterPro" id="IPR001841">
    <property type="entry name" value="Znf_RING"/>
</dbReference>
<keyword evidence="6" id="KW-0677">Repeat</keyword>
<dbReference type="PANTHER" id="PTHR24104">
    <property type="entry name" value="E3 UBIQUITIN-PROTEIN LIGASE NHLRC1-RELATED"/>
    <property type="match status" value="1"/>
</dbReference>
<dbReference type="Gene3D" id="3.30.40.10">
    <property type="entry name" value="Zinc/RING finger domain, C3HC4 (zinc finger)"/>
    <property type="match status" value="1"/>
</dbReference>
<dbReference type="CDD" id="cd05819">
    <property type="entry name" value="NHL"/>
    <property type="match status" value="1"/>
</dbReference>
<evidence type="ECO:0000256" key="8">
    <source>
        <dbReference type="ARBA" id="ARBA00022833"/>
    </source>
</evidence>
<evidence type="ECO:0000256" key="9">
    <source>
        <dbReference type="PROSITE-ProRule" id="PRU00024"/>
    </source>
</evidence>
<evidence type="ECO:0000256" key="5">
    <source>
        <dbReference type="ARBA" id="ARBA00022723"/>
    </source>
</evidence>
<dbReference type="InterPro" id="IPR001258">
    <property type="entry name" value="NHL_repeat"/>
</dbReference>
<organism evidence="15 16">
    <name type="scientific">Branchiostoma lanceolatum</name>
    <name type="common">Common lancelet</name>
    <name type="synonym">Amphioxus lanceolatum</name>
    <dbReference type="NCBI Taxonomy" id="7740"/>
    <lineage>
        <taxon>Eukaryota</taxon>
        <taxon>Metazoa</taxon>
        <taxon>Chordata</taxon>
        <taxon>Cephalochordata</taxon>
        <taxon>Leptocardii</taxon>
        <taxon>Amphioxiformes</taxon>
        <taxon>Branchiostomatidae</taxon>
        <taxon>Branchiostoma</taxon>
    </lineage>
</organism>
<keyword evidence="8" id="KW-0862">Zinc</keyword>
<evidence type="ECO:0000313" key="15">
    <source>
        <dbReference type="EMBL" id="CAH1274534.1"/>
    </source>
</evidence>
<evidence type="ECO:0000256" key="3">
    <source>
        <dbReference type="ARBA" id="ARBA00012483"/>
    </source>
</evidence>
<dbReference type="SUPFAM" id="SSF57850">
    <property type="entry name" value="RING/U-box"/>
    <property type="match status" value="1"/>
</dbReference>
<dbReference type="PROSITE" id="PS50119">
    <property type="entry name" value="ZF_BBOX"/>
    <property type="match status" value="1"/>
</dbReference>
<dbReference type="InterPro" id="IPR050952">
    <property type="entry name" value="TRIM-NHL_E3_ligases"/>
</dbReference>
<dbReference type="PROSITE" id="PS00518">
    <property type="entry name" value="ZF_RING_1"/>
    <property type="match status" value="1"/>
</dbReference>
<evidence type="ECO:0000259" key="14">
    <source>
        <dbReference type="PROSITE" id="PS50119"/>
    </source>
</evidence>
<evidence type="ECO:0000259" key="13">
    <source>
        <dbReference type="PROSITE" id="PS50089"/>
    </source>
</evidence>
<protein>
    <recommendedName>
        <fullName evidence="3">RING-type E3 ubiquitin transferase</fullName>
        <ecNumber evidence="3">2.3.2.27</ecNumber>
    </recommendedName>
</protein>
<dbReference type="FunFam" id="3.30.160.60:FF:002399">
    <property type="entry name" value="Predicted protein"/>
    <property type="match status" value="1"/>
</dbReference>
<keyword evidence="5" id="KW-0479">Metal-binding</keyword>
<feature type="domain" description="RING-type" evidence="13">
    <location>
        <begin position="18"/>
        <end position="58"/>
    </location>
</feature>
<dbReference type="SUPFAM" id="SSF101898">
    <property type="entry name" value="NHL repeat"/>
    <property type="match status" value="1"/>
</dbReference>
<comment type="similarity">
    <text evidence="2">Belongs to the TRIM/RBCC family.</text>
</comment>
<evidence type="ECO:0000256" key="10">
    <source>
        <dbReference type="PROSITE-ProRule" id="PRU00504"/>
    </source>
</evidence>
<dbReference type="EC" id="2.3.2.27" evidence="3"/>
<feature type="domain" description="B box-type" evidence="14">
    <location>
        <begin position="99"/>
        <end position="140"/>
    </location>
</feature>
<dbReference type="SMART" id="SM00184">
    <property type="entry name" value="RING"/>
    <property type="match status" value="1"/>
</dbReference>
<name>A0A8K0AEL5_BRALA</name>
<dbReference type="PROSITE" id="PS51125">
    <property type="entry name" value="NHL"/>
    <property type="match status" value="3"/>
</dbReference>
<evidence type="ECO:0000313" key="16">
    <source>
        <dbReference type="Proteomes" id="UP000838412"/>
    </source>
</evidence>
<feature type="coiled-coil region" evidence="11">
    <location>
        <begin position="220"/>
        <end position="247"/>
    </location>
</feature>
<evidence type="ECO:0000256" key="11">
    <source>
        <dbReference type="SAM" id="Coils"/>
    </source>
</evidence>
<dbReference type="Pfam" id="PF13445">
    <property type="entry name" value="zf-RING_UBOX"/>
    <property type="match status" value="1"/>
</dbReference>
<evidence type="ECO:0000256" key="6">
    <source>
        <dbReference type="ARBA" id="ARBA00022737"/>
    </source>
</evidence>
<comment type="catalytic activity">
    <reaction evidence="1">
        <text>S-ubiquitinyl-[E2 ubiquitin-conjugating enzyme]-L-cysteine + [acceptor protein]-L-lysine = [E2 ubiquitin-conjugating enzyme]-L-cysteine + N(6)-ubiquitinyl-[acceptor protein]-L-lysine.</text>
        <dbReference type="EC" id="2.3.2.27"/>
    </reaction>
</comment>
<dbReference type="GO" id="GO:0061630">
    <property type="term" value="F:ubiquitin protein ligase activity"/>
    <property type="evidence" value="ECO:0007669"/>
    <property type="project" value="UniProtKB-EC"/>
</dbReference>
<accession>A0A8K0AEL5</accession>
<dbReference type="Proteomes" id="UP000838412">
    <property type="component" value="Chromosome 9"/>
</dbReference>
<keyword evidence="16" id="KW-1185">Reference proteome</keyword>
<evidence type="ECO:0000256" key="7">
    <source>
        <dbReference type="ARBA" id="ARBA00022771"/>
    </source>
</evidence>
<dbReference type="Pfam" id="PF01436">
    <property type="entry name" value="NHL"/>
    <property type="match status" value="2"/>
</dbReference>
<keyword evidence="4" id="KW-0597">Phosphoprotein</keyword>
<dbReference type="Pfam" id="PF00643">
    <property type="entry name" value="zf-B_box"/>
    <property type="match status" value="1"/>
</dbReference>
<gene>
    <name evidence="15" type="primary">TRIM71</name>
    <name evidence="15" type="ORF">BLAG_LOCUS25530</name>
</gene>
<dbReference type="InterPro" id="IPR017907">
    <property type="entry name" value="Znf_RING_CS"/>
</dbReference>